<dbReference type="Pfam" id="PF01071">
    <property type="entry name" value="GARS_A"/>
    <property type="match status" value="1"/>
</dbReference>
<dbReference type="SUPFAM" id="SSF56042">
    <property type="entry name" value="PurM C-terminal domain-like"/>
    <property type="match status" value="1"/>
</dbReference>
<keyword evidence="9 17" id="KW-0067">ATP-binding</keyword>
<dbReference type="InterPro" id="IPR004733">
    <property type="entry name" value="PurM_cligase"/>
</dbReference>
<dbReference type="GO" id="GO:0046872">
    <property type="term" value="F:metal ion binding"/>
    <property type="evidence" value="ECO:0007669"/>
    <property type="project" value="UniProtKB-KW"/>
</dbReference>
<comment type="similarity">
    <text evidence="14">In the C-terminal section; belongs to the AIR synthase family.</text>
</comment>
<feature type="domain" description="ATP-grasp" evidence="18">
    <location>
        <begin position="112"/>
        <end position="320"/>
    </location>
</feature>
<dbReference type="InterPro" id="IPR016188">
    <property type="entry name" value="PurM-like_N"/>
</dbReference>
<dbReference type="SMART" id="SM01210">
    <property type="entry name" value="GARS_C"/>
    <property type="match status" value="1"/>
</dbReference>
<evidence type="ECO:0000256" key="6">
    <source>
        <dbReference type="ARBA" id="ARBA00022723"/>
    </source>
</evidence>
<dbReference type="InterPro" id="IPR013815">
    <property type="entry name" value="ATP_grasp_subdomain_1"/>
</dbReference>
<dbReference type="STRING" id="1442369.A0A0D2IX62"/>
<dbReference type="InterPro" id="IPR020560">
    <property type="entry name" value="PRibGlycinamide_synth_C-dom"/>
</dbReference>
<dbReference type="PROSITE" id="PS50975">
    <property type="entry name" value="ATP_GRASP"/>
    <property type="match status" value="1"/>
</dbReference>
<dbReference type="AlphaFoldDB" id="A0A0D2IX62"/>
<dbReference type="Pfam" id="PF02843">
    <property type="entry name" value="GARS_C"/>
    <property type="match status" value="1"/>
</dbReference>
<evidence type="ECO:0000256" key="16">
    <source>
        <dbReference type="ARBA" id="ARBA00049057"/>
    </source>
</evidence>
<dbReference type="FunFam" id="3.90.600.10:FF:000001">
    <property type="entry name" value="Trifunctional purine biosynthetic protein adenosine-3"/>
    <property type="match status" value="1"/>
</dbReference>
<keyword evidence="7 17" id="KW-0547">Nucleotide-binding</keyword>
<name>A0A0D2IX62_9EURO</name>
<dbReference type="UniPathway" id="UPA00074">
    <property type="reaction ID" value="UER00125"/>
</dbReference>
<dbReference type="VEuPathDB" id="FungiDB:Z518_01678"/>
<dbReference type="GO" id="GO:0004641">
    <property type="term" value="F:phosphoribosylformylglycinamidine cyclo-ligase activity"/>
    <property type="evidence" value="ECO:0007669"/>
    <property type="project" value="UniProtKB-EC"/>
</dbReference>
<protein>
    <submittedName>
        <fullName evidence="19">Phosphoribosylamine-glycine ligase</fullName>
    </submittedName>
</protein>
<sequence>MTERLRILVIGSGGREHALAWKLAKSPFVDVVHIAPGNGGTESDNVINIKISANDFTELVSHARKHGLNLVVVGPEAPLVAGIEGSFRAVGIRCFGPSKAAARMEGSKTFSKDFMQRHGIPTAAFRNFNEYEPARQYLDSVTHDVVIKADGLAAGKGVIIPTTKEEARDALKKIMVAREFGSAGSQVVIEEYLEGEELSVLSFSDGYTIRSLPPAQDHKRALDGDRGPNTGGMGCYAPTRVASKELIAQIDREIVQPTIDCMRREGMPFVGMLFTGLMITKDGPKVLEYNVRGGDPETQTLLPLLSDDTDLAKVMQACTEHWLDGVDLKIEPKFAATVVACAEGYPETYAKNRPITLHQTPEDTFIFHAGTSRDEKQVVSTGGRVIASTSTAATLEDAVARAYRGMDSIKFQGMHFRKDIAHRAFKRKEQEKGPENAPMTYASAGVSIDAGNSLISRIKPAVRSTSRPGADAIIGGFGGGFDLAKAGYHEKSPMLIGAIDGVGTKLKIAHAMDIHDTVGVDLVAMNVNDLVVQGAEPLMFLDCYTCSILDVDIASVFIRGVCEGCKMANCALVGGETAEMPGLLSGTEYDAVGAALGAIDTPAGKRVLPDRESMIEDDVLLGLASSGIHSNGFSLVRRIIEKMHLAFSDSAPWDPEMSVGKSLLTPTRIYVVPLLQAVKRDLIKGMAHITGGGLIENIPRMLPDHLAAEIDVTTWKRPRVFKWLQQAGKVNNEEMSRTFNNGIGMVLVVSNVASGEVKKILEAEGETVFKVGNLVTRDEGKEGCILKNLESWDS</sequence>
<keyword evidence="8" id="KW-0658">Purine biosynthesis</keyword>
<dbReference type="InterPro" id="IPR036676">
    <property type="entry name" value="PurM-like_C_sf"/>
</dbReference>
<keyword evidence="6" id="KW-0479">Metal-binding</keyword>
<dbReference type="SMART" id="SM01209">
    <property type="entry name" value="GARS_A"/>
    <property type="match status" value="1"/>
</dbReference>
<dbReference type="SUPFAM" id="SSF55326">
    <property type="entry name" value="PurM N-terminal domain-like"/>
    <property type="match status" value="1"/>
</dbReference>
<evidence type="ECO:0000256" key="5">
    <source>
        <dbReference type="ARBA" id="ARBA00022598"/>
    </source>
</evidence>
<evidence type="ECO:0000256" key="10">
    <source>
        <dbReference type="ARBA" id="ARBA00022842"/>
    </source>
</evidence>
<comment type="pathway">
    <text evidence="3">Purine metabolism; IMP biosynthesis via de novo pathway; N(1)-(5-phospho-D-ribosyl)glycinamide from 5-phospho-alpha-D-ribose 1-diphosphate: step 2/2.</text>
</comment>
<dbReference type="Gene3D" id="3.40.50.20">
    <property type="match status" value="1"/>
</dbReference>
<comment type="catalytic activity">
    <reaction evidence="15">
        <text>5-phospho-beta-D-ribosylamine + glycine + ATP = N(1)-(5-phospho-beta-D-ribosyl)glycinamide + ADP + phosphate + H(+)</text>
        <dbReference type="Rhea" id="RHEA:17453"/>
        <dbReference type="ChEBI" id="CHEBI:15378"/>
        <dbReference type="ChEBI" id="CHEBI:30616"/>
        <dbReference type="ChEBI" id="CHEBI:43474"/>
        <dbReference type="ChEBI" id="CHEBI:57305"/>
        <dbReference type="ChEBI" id="CHEBI:58681"/>
        <dbReference type="ChEBI" id="CHEBI:143788"/>
        <dbReference type="ChEBI" id="CHEBI:456216"/>
        <dbReference type="EC" id="6.3.4.13"/>
    </reaction>
</comment>
<comment type="function">
    <text evidence="13">Catalyzes the second and fifth step in the 'de novo' purine biosynthesis pathway; contains phosphoribosylamine--glycine ligase (GARS) and phosphoribosylformylglycinamidine cyclo-ligase (AIRS) activities.</text>
</comment>
<dbReference type="NCBIfam" id="TIGR00877">
    <property type="entry name" value="purD"/>
    <property type="match status" value="1"/>
</dbReference>
<dbReference type="Proteomes" id="UP000053617">
    <property type="component" value="Unassembled WGS sequence"/>
</dbReference>
<dbReference type="Gene3D" id="3.30.470.20">
    <property type="entry name" value="ATP-grasp fold, B domain"/>
    <property type="match status" value="1"/>
</dbReference>
<keyword evidence="10" id="KW-0460">Magnesium</keyword>
<dbReference type="EMBL" id="KN847475">
    <property type="protein sequence ID" value="KIX10594.1"/>
    <property type="molecule type" value="Genomic_DNA"/>
</dbReference>
<dbReference type="SUPFAM" id="SSF52440">
    <property type="entry name" value="PreATP-grasp domain"/>
    <property type="match status" value="1"/>
</dbReference>
<evidence type="ECO:0000256" key="4">
    <source>
        <dbReference type="ARBA" id="ARBA00007423"/>
    </source>
</evidence>
<evidence type="ECO:0000256" key="3">
    <source>
        <dbReference type="ARBA" id="ARBA00005174"/>
    </source>
</evidence>
<dbReference type="FunFam" id="3.30.470.20:FF:000018">
    <property type="entry name" value="Trifunctional purine biosynthetic protein adenosine-3"/>
    <property type="match status" value="1"/>
</dbReference>
<comment type="similarity">
    <text evidence="4">In the N-terminal section; belongs to the GARS family.</text>
</comment>
<dbReference type="HAMAP" id="MF_00138">
    <property type="entry name" value="GARS"/>
    <property type="match status" value="1"/>
</dbReference>
<keyword evidence="5 19" id="KW-0436">Ligase</keyword>
<dbReference type="FunFam" id="3.90.650.10:FF:000007">
    <property type="entry name" value="Trifunctional purine biosynthetic protein adenosine-3"/>
    <property type="match status" value="1"/>
</dbReference>
<dbReference type="GO" id="GO:0046084">
    <property type="term" value="P:adenine biosynthetic process"/>
    <property type="evidence" value="ECO:0007669"/>
    <property type="project" value="TreeGrafter"/>
</dbReference>
<evidence type="ECO:0000256" key="14">
    <source>
        <dbReference type="ARBA" id="ARBA00029444"/>
    </source>
</evidence>
<evidence type="ECO:0000313" key="20">
    <source>
        <dbReference type="Proteomes" id="UP000053617"/>
    </source>
</evidence>
<accession>A0A0D2IX62</accession>
<evidence type="ECO:0000256" key="17">
    <source>
        <dbReference type="PROSITE-ProRule" id="PRU00409"/>
    </source>
</evidence>
<dbReference type="CDD" id="cd02196">
    <property type="entry name" value="PurM"/>
    <property type="match status" value="1"/>
</dbReference>
<dbReference type="Gene3D" id="3.90.600.10">
    <property type="entry name" value="Phosphoribosylglycinamide synthetase, C-terminal domain"/>
    <property type="match status" value="1"/>
</dbReference>
<dbReference type="HAMAP" id="MF_00741">
    <property type="entry name" value="AIRS"/>
    <property type="match status" value="1"/>
</dbReference>
<dbReference type="Gene3D" id="3.90.650.10">
    <property type="entry name" value="PurM-like C-terminal domain"/>
    <property type="match status" value="1"/>
</dbReference>
<dbReference type="InterPro" id="IPR037123">
    <property type="entry name" value="PRibGlycinamide_synth_C_sf"/>
</dbReference>
<dbReference type="GO" id="GO:0005829">
    <property type="term" value="C:cytosol"/>
    <property type="evidence" value="ECO:0007669"/>
    <property type="project" value="TreeGrafter"/>
</dbReference>
<gene>
    <name evidence="19" type="ORF">Z518_01678</name>
</gene>
<organism evidence="19 20">
    <name type="scientific">Rhinocladiella mackenziei CBS 650.93</name>
    <dbReference type="NCBI Taxonomy" id="1442369"/>
    <lineage>
        <taxon>Eukaryota</taxon>
        <taxon>Fungi</taxon>
        <taxon>Dikarya</taxon>
        <taxon>Ascomycota</taxon>
        <taxon>Pezizomycotina</taxon>
        <taxon>Eurotiomycetes</taxon>
        <taxon>Chaetothyriomycetidae</taxon>
        <taxon>Chaetothyriales</taxon>
        <taxon>Herpotrichiellaceae</taxon>
        <taxon>Rhinocladiella</taxon>
    </lineage>
</organism>
<evidence type="ECO:0000256" key="2">
    <source>
        <dbReference type="ARBA" id="ARBA00004686"/>
    </source>
</evidence>
<evidence type="ECO:0000256" key="11">
    <source>
        <dbReference type="ARBA" id="ARBA00023211"/>
    </source>
</evidence>
<evidence type="ECO:0000256" key="7">
    <source>
        <dbReference type="ARBA" id="ARBA00022741"/>
    </source>
</evidence>
<dbReference type="InterPro" id="IPR020562">
    <property type="entry name" value="PRibGlycinamide_synth_N"/>
</dbReference>
<dbReference type="FunFam" id="3.30.1330.10:FF:000001">
    <property type="entry name" value="Phosphoribosylformylglycinamidine cyclo-ligase"/>
    <property type="match status" value="1"/>
</dbReference>
<dbReference type="InterPro" id="IPR020561">
    <property type="entry name" value="PRibGlycinamid_synth_ATP-grasp"/>
</dbReference>
<evidence type="ECO:0000313" key="19">
    <source>
        <dbReference type="EMBL" id="KIX10594.1"/>
    </source>
</evidence>
<keyword evidence="11" id="KW-0464">Manganese</keyword>
<dbReference type="InterPro" id="IPR016185">
    <property type="entry name" value="PreATP-grasp_dom_sf"/>
</dbReference>
<dbReference type="SUPFAM" id="SSF51246">
    <property type="entry name" value="Rudiment single hybrid motif"/>
    <property type="match status" value="1"/>
</dbReference>
<evidence type="ECO:0000256" key="13">
    <source>
        <dbReference type="ARBA" id="ARBA00029388"/>
    </source>
</evidence>
<keyword evidence="20" id="KW-1185">Reference proteome</keyword>
<dbReference type="FunFam" id="3.30.1490.20:FF:000006">
    <property type="entry name" value="phosphoribosylamine--glycine ligase, chloroplastic-like"/>
    <property type="match status" value="1"/>
</dbReference>
<dbReference type="PANTHER" id="PTHR10520:SF12">
    <property type="entry name" value="TRIFUNCTIONAL PURINE BIOSYNTHETIC PROTEIN ADENOSINE-3"/>
    <property type="match status" value="1"/>
</dbReference>
<dbReference type="InterPro" id="IPR011761">
    <property type="entry name" value="ATP-grasp"/>
</dbReference>
<dbReference type="GeneID" id="25289749"/>
<dbReference type="Pfam" id="PF02844">
    <property type="entry name" value="GARS_N"/>
    <property type="match status" value="1"/>
</dbReference>
<comment type="cofactor">
    <cofactor evidence="1">
        <name>Mg(2+)</name>
        <dbReference type="ChEBI" id="CHEBI:18420"/>
    </cofactor>
</comment>
<evidence type="ECO:0000256" key="1">
    <source>
        <dbReference type="ARBA" id="ARBA00001946"/>
    </source>
</evidence>
<dbReference type="GO" id="GO:0006189">
    <property type="term" value="P:'de novo' IMP biosynthetic process"/>
    <property type="evidence" value="ECO:0007669"/>
    <property type="project" value="UniProtKB-UniPathway"/>
</dbReference>
<dbReference type="GO" id="GO:0004637">
    <property type="term" value="F:phosphoribosylamine-glycine ligase activity"/>
    <property type="evidence" value="ECO:0007669"/>
    <property type="project" value="UniProtKB-EC"/>
</dbReference>
<evidence type="ECO:0000256" key="15">
    <source>
        <dbReference type="ARBA" id="ARBA00047843"/>
    </source>
</evidence>
<evidence type="ECO:0000256" key="8">
    <source>
        <dbReference type="ARBA" id="ARBA00022755"/>
    </source>
</evidence>
<dbReference type="FunFam" id="3.40.50.20:FF:000006">
    <property type="entry name" value="Phosphoribosylamine--glycine ligase, chloroplastic"/>
    <property type="match status" value="1"/>
</dbReference>
<dbReference type="Pfam" id="PF00586">
    <property type="entry name" value="AIRS"/>
    <property type="match status" value="1"/>
</dbReference>
<dbReference type="InterPro" id="IPR011054">
    <property type="entry name" value="Rudment_hybrid_motif"/>
</dbReference>
<evidence type="ECO:0000256" key="12">
    <source>
        <dbReference type="ARBA" id="ARBA00023268"/>
    </source>
</evidence>
<dbReference type="GO" id="GO:0005524">
    <property type="term" value="F:ATP binding"/>
    <property type="evidence" value="ECO:0007669"/>
    <property type="project" value="UniProtKB-UniRule"/>
</dbReference>
<dbReference type="InterPro" id="IPR000115">
    <property type="entry name" value="PRibGlycinamide_synth"/>
</dbReference>
<dbReference type="HOGENOM" id="CLU_005361_2_3_1"/>
<dbReference type="NCBIfam" id="TIGR00878">
    <property type="entry name" value="purM"/>
    <property type="match status" value="1"/>
</dbReference>
<dbReference type="InterPro" id="IPR036921">
    <property type="entry name" value="PurM-like_N_sf"/>
</dbReference>
<proteinExistence type="inferred from homology"/>
<evidence type="ECO:0000259" key="18">
    <source>
        <dbReference type="PROSITE" id="PS50975"/>
    </source>
</evidence>
<dbReference type="Pfam" id="PF02769">
    <property type="entry name" value="AIRS_C"/>
    <property type="match status" value="1"/>
</dbReference>
<dbReference type="Gene3D" id="3.30.1490.20">
    <property type="entry name" value="ATP-grasp fold, A domain"/>
    <property type="match status" value="1"/>
</dbReference>
<evidence type="ECO:0000256" key="9">
    <source>
        <dbReference type="ARBA" id="ARBA00022840"/>
    </source>
</evidence>
<keyword evidence="12" id="KW-0511">Multifunctional enzyme</keyword>
<dbReference type="SUPFAM" id="SSF56059">
    <property type="entry name" value="Glutathione synthetase ATP-binding domain-like"/>
    <property type="match status" value="1"/>
</dbReference>
<dbReference type="InterPro" id="IPR010918">
    <property type="entry name" value="PurM-like_C_dom"/>
</dbReference>
<comment type="catalytic activity">
    <reaction evidence="16">
        <text>2-formamido-N(1)-(5-O-phospho-beta-D-ribosyl)acetamidine + ATP = 5-amino-1-(5-phospho-beta-D-ribosyl)imidazole + ADP + phosphate + H(+)</text>
        <dbReference type="Rhea" id="RHEA:23032"/>
        <dbReference type="ChEBI" id="CHEBI:15378"/>
        <dbReference type="ChEBI" id="CHEBI:30616"/>
        <dbReference type="ChEBI" id="CHEBI:43474"/>
        <dbReference type="ChEBI" id="CHEBI:137981"/>
        <dbReference type="ChEBI" id="CHEBI:147287"/>
        <dbReference type="ChEBI" id="CHEBI:456216"/>
        <dbReference type="EC" id="6.3.3.1"/>
    </reaction>
</comment>
<reference evidence="19 20" key="1">
    <citation type="submission" date="2015-01" db="EMBL/GenBank/DDBJ databases">
        <title>The Genome Sequence of Rhinocladiella mackenzie CBS 650.93.</title>
        <authorList>
            <consortium name="The Broad Institute Genomics Platform"/>
            <person name="Cuomo C."/>
            <person name="de Hoog S."/>
            <person name="Gorbushina A."/>
            <person name="Stielow B."/>
            <person name="Teixiera M."/>
            <person name="Abouelleil A."/>
            <person name="Chapman S.B."/>
            <person name="Priest M."/>
            <person name="Young S.K."/>
            <person name="Wortman J."/>
            <person name="Nusbaum C."/>
            <person name="Birren B."/>
        </authorList>
    </citation>
    <scope>NUCLEOTIDE SEQUENCE [LARGE SCALE GENOMIC DNA]</scope>
    <source>
        <strain evidence="19 20">CBS 650.93</strain>
    </source>
</reference>
<comment type="pathway">
    <text evidence="2">Purine metabolism; IMP biosynthesis via de novo pathway; 5-amino-1-(5-phospho-D-ribosyl)imidazole from N(2)-formyl-N(1)-(5-phospho-D-ribosyl)glycinamide: step 2/2.</text>
</comment>
<dbReference type="RefSeq" id="XP_013277730.1">
    <property type="nucleotide sequence ID" value="XM_013422276.1"/>
</dbReference>
<dbReference type="PANTHER" id="PTHR10520">
    <property type="entry name" value="TRIFUNCTIONAL PURINE BIOSYNTHETIC PROTEIN ADENOSINE-3-RELATED"/>
    <property type="match status" value="1"/>
</dbReference>
<dbReference type="Gene3D" id="3.30.1330.10">
    <property type="entry name" value="PurM-like, N-terminal domain"/>
    <property type="match status" value="1"/>
</dbReference>
<dbReference type="OrthoDB" id="2018833at2759"/>